<dbReference type="InterPro" id="IPR026838">
    <property type="entry name" value="YheC/D"/>
</dbReference>
<evidence type="ECO:0000313" key="1">
    <source>
        <dbReference type="EMBL" id="GAA0328438.1"/>
    </source>
</evidence>
<proteinExistence type="predicted"/>
<sequence length="440" mass="50534">MYVCTIQVDPLLQENTILVPNFIIKQEQLIPHEYTLKLGLEEKVAFIDKVQDSNNTRTVIVSQEIASSLRLPKNNIKLQLSITNDRSTFCFGPVFMIWTDYKAHHLESSFFQFCKEVALAGEKKGVFTYIQVKGQEEGFILQDGWWQKHSPLPIPDVIYNRIHSRKFEAHPTFQKNKKGWETASFFNDHFINKWQSHEWLYANEKVRDHLPETNLLTSENILPILSTHPTVYTKPINGSQGRGIFVVERVIDQGFWIYPAAKEKEEAIWCPSENLLLSFVEKISANQPYIVQQALSLCKAEDGLVDFRFLVHYYDHKWNVTSSVARIGEPNRIISNQAQGGQIATPLDVLKNWFPTDFKKMYADMILISKEIATTIVEESDGQFAELGLDLAIDTTGHIWLLEVNSKPSKTAPIREDILIRPSASALCKVCLDFYKRNNP</sequence>
<reference evidence="1 2" key="1">
    <citation type="journal article" date="2019" name="Int. J. Syst. Evol. Microbiol.">
        <title>The Global Catalogue of Microorganisms (GCM) 10K type strain sequencing project: providing services to taxonomists for standard genome sequencing and annotation.</title>
        <authorList>
            <consortium name="The Broad Institute Genomics Platform"/>
            <consortium name="The Broad Institute Genome Sequencing Center for Infectious Disease"/>
            <person name="Wu L."/>
            <person name="Ma J."/>
        </authorList>
    </citation>
    <scope>NUCLEOTIDE SEQUENCE [LARGE SCALE GENOMIC DNA]</scope>
    <source>
        <strain evidence="1 2">JCM 9731</strain>
    </source>
</reference>
<dbReference type="EMBL" id="BAAADJ010000019">
    <property type="protein sequence ID" value="GAA0328438.1"/>
    <property type="molecule type" value="Genomic_DNA"/>
</dbReference>
<dbReference type="Pfam" id="PF14398">
    <property type="entry name" value="ATPgrasp_YheCD"/>
    <property type="match status" value="1"/>
</dbReference>
<dbReference type="Gene3D" id="3.30.470.20">
    <property type="entry name" value="ATP-grasp fold, B domain"/>
    <property type="match status" value="1"/>
</dbReference>
<organism evidence="1 2">
    <name type="scientific">Bacillus carboniphilus</name>
    <dbReference type="NCBI Taxonomy" id="86663"/>
    <lineage>
        <taxon>Bacteria</taxon>
        <taxon>Bacillati</taxon>
        <taxon>Bacillota</taxon>
        <taxon>Bacilli</taxon>
        <taxon>Bacillales</taxon>
        <taxon>Bacillaceae</taxon>
        <taxon>Bacillus</taxon>
    </lineage>
</organism>
<keyword evidence="2" id="KW-1185">Reference proteome</keyword>
<comment type="caution">
    <text evidence="1">The sequence shown here is derived from an EMBL/GenBank/DDBJ whole genome shotgun (WGS) entry which is preliminary data.</text>
</comment>
<dbReference type="SUPFAM" id="SSF56059">
    <property type="entry name" value="Glutathione synthetase ATP-binding domain-like"/>
    <property type="match status" value="1"/>
</dbReference>
<protein>
    <recommendedName>
        <fullName evidence="3">YheC/YheD family protein</fullName>
    </recommendedName>
</protein>
<name>A0ABN0W803_9BACI</name>
<dbReference type="Proteomes" id="UP001500782">
    <property type="component" value="Unassembled WGS sequence"/>
</dbReference>
<gene>
    <name evidence="1" type="ORF">GCM10008967_18670</name>
</gene>
<accession>A0ABN0W803</accession>
<evidence type="ECO:0008006" key="3">
    <source>
        <dbReference type="Google" id="ProtNLM"/>
    </source>
</evidence>
<evidence type="ECO:0000313" key="2">
    <source>
        <dbReference type="Proteomes" id="UP001500782"/>
    </source>
</evidence>